<accession>A0A0D9ZXK8</accession>
<feature type="compositionally biased region" description="Low complexity" evidence="1">
    <location>
        <begin position="96"/>
        <end position="116"/>
    </location>
</feature>
<organism evidence="2">
    <name type="scientific">Oryza glumipatula</name>
    <dbReference type="NCBI Taxonomy" id="40148"/>
    <lineage>
        <taxon>Eukaryota</taxon>
        <taxon>Viridiplantae</taxon>
        <taxon>Streptophyta</taxon>
        <taxon>Embryophyta</taxon>
        <taxon>Tracheophyta</taxon>
        <taxon>Spermatophyta</taxon>
        <taxon>Magnoliopsida</taxon>
        <taxon>Liliopsida</taxon>
        <taxon>Poales</taxon>
        <taxon>Poaceae</taxon>
        <taxon>BOP clade</taxon>
        <taxon>Oryzoideae</taxon>
        <taxon>Oryzeae</taxon>
        <taxon>Oryzinae</taxon>
        <taxon>Oryza</taxon>
    </lineage>
</organism>
<feature type="region of interest" description="Disordered" evidence="1">
    <location>
        <begin position="94"/>
        <end position="116"/>
    </location>
</feature>
<evidence type="ECO:0000256" key="1">
    <source>
        <dbReference type="SAM" id="MobiDB-lite"/>
    </source>
</evidence>
<evidence type="ECO:0000313" key="2">
    <source>
        <dbReference type="EnsemblPlants" id="OGLUM05G12910.1"/>
    </source>
</evidence>
<sequence>MVEDSSDHTAEDQLAEEEGHYIDDAHHLVPSSGQEEGSSGRDVVVPGDHNGEDNYPNDLIPDLDLDILVDSIVSPVPSGHLNADAAIIVPTTGGVRTSTPLALPLTATTSPRPRSQ</sequence>
<feature type="region of interest" description="Disordered" evidence="1">
    <location>
        <begin position="1"/>
        <end position="59"/>
    </location>
</feature>
<dbReference type="EnsemblPlants" id="OGLUM05G12910.1">
    <property type="protein sequence ID" value="OGLUM05G12910.1"/>
    <property type="gene ID" value="OGLUM05G12910"/>
</dbReference>
<dbReference type="Proteomes" id="UP000026961">
    <property type="component" value="Chromosome 5"/>
</dbReference>
<proteinExistence type="predicted"/>
<dbReference type="eggNOG" id="ENOG502S4QV">
    <property type="taxonomic scope" value="Eukaryota"/>
</dbReference>
<dbReference type="Gramene" id="OGLUM05G12910.1">
    <property type="protein sequence ID" value="OGLUM05G12910.1"/>
    <property type="gene ID" value="OGLUM05G12910"/>
</dbReference>
<keyword evidence="3" id="KW-1185">Reference proteome</keyword>
<name>A0A0D9ZXK8_9ORYZ</name>
<reference evidence="2" key="2">
    <citation type="submission" date="2018-05" db="EMBL/GenBank/DDBJ databases">
        <title>OgluRS3 (Oryza glumaepatula Reference Sequence Version 3).</title>
        <authorList>
            <person name="Zhang J."/>
            <person name="Kudrna D."/>
            <person name="Lee S."/>
            <person name="Talag J."/>
            <person name="Welchert J."/>
            <person name="Wing R.A."/>
        </authorList>
    </citation>
    <scope>NUCLEOTIDE SEQUENCE [LARGE SCALE GENOMIC DNA]</scope>
</reference>
<protein>
    <submittedName>
        <fullName evidence="2">Uncharacterized protein</fullName>
    </submittedName>
</protein>
<feature type="compositionally biased region" description="Basic and acidic residues" evidence="1">
    <location>
        <begin position="1"/>
        <end position="27"/>
    </location>
</feature>
<dbReference type="HOGENOM" id="CLU_145704_0_0_1"/>
<dbReference type="AlphaFoldDB" id="A0A0D9ZXK8"/>
<evidence type="ECO:0000313" key="3">
    <source>
        <dbReference type="Proteomes" id="UP000026961"/>
    </source>
</evidence>
<reference evidence="2" key="1">
    <citation type="submission" date="2015-04" db="UniProtKB">
        <authorList>
            <consortium name="EnsemblPlants"/>
        </authorList>
    </citation>
    <scope>IDENTIFICATION</scope>
</reference>